<evidence type="ECO:0000259" key="2">
    <source>
        <dbReference type="Pfam" id="PF20335"/>
    </source>
</evidence>
<proteinExistence type="predicted"/>
<sequence>MFNFFKKKKSPNLVPPNSQRYYYPSKELIGEEYCSDIICEESFHRLQEKERLKYSLICEIEGSNIDETETACSMEKYAQGKDVFEVVVIREEDKEYSDKSNGVSYCYLPSVVECYDKDAPTTFFVSLIEGRCEILSNSNVLSGEDADNYLPWYKSVGKYSPVRDGKVIERIEASLIAMEKQLDEQIAKYGILLENAEKAKQERIEKNKKRLAMFSEGIEEVLLAMGVSSSACKSIIKKAVTEEDFVMEVLHILQDKGYIVYLDWKDDVEEVLFSLNIILKKKEKPLLEEKDFDLEEEVYCDEALEYIQKRAEEQSFVLIDTGSDGVYVTAVDRDGVEDFVSKAEKLFCLPEVGFSVRKA</sequence>
<evidence type="ECO:0000313" key="3">
    <source>
        <dbReference type="EMBL" id="MFC4805662.1"/>
    </source>
</evidence>
<evidence type="ECO:0000256" key="1">
    <source>
        <dbReference type="SAM" id="Coils"/>
    </source>
</evidence>
<feature type="domain" description="DUF6630" evidence="2">
    <location>
        <begin position="242"/>
        <end position="346"/>
    </location>
</feature>
<evidence type="ECO:0000313" key="4">
    <source>
        <dbReference type="Proteomes" id="UP001595916"/>
    </source>
</evidence>
<feature type="coiled-coil region" evidence="1">
    <location>
        <begin position="168"/>
        <end position="202"/>
    </location>
</feature>
<dbReference type="InterPro" id="IPR046582">
    <property type="entry name" value="DUF6630"/>
</dbReference>
<accession>A0ABV9QMT1</accession>
<comment type="caution">
    <text evidence="3">The sequence shown here is derived from an EMBL/GenBank/DDBJ whole genome shotgun (WGS) entry which is preliminary data.</text>
</comment>
<name>A0ABV9QMT1_9FIRM</name>
<protein>
    <recommendedName>
        <fullName evidence="2">DUF6630 domain-containing protein</fullName>
    </recommendedName>
</protein>
<keyword evidence="4" id="KW-1185">Reference proteome</keyword>
<keyword evidence="1" id="KW-0175">Coiled coil</keyword>
<dbReference type="Pfam" id="PF20335">
    <property type="entry name" value="DUF6630"/>
    <property type="match status" value="1"/>
</dbReference>
<dbReference type="RefSeq" id="WP_379789278.1">
    <property type="nucleotide sequence ID" value="NZ_JBHSHL010000056.1"/>
</dbReference>
<dbReference type="Proteomes" id="UP001595916">
    <property type="component" value="Unassembled WGS sequence"/>
</dbReference>
<gene>
    <name evidence="3" type="ORF">ACFO4R_11370</name>
</gene>
<dbReference type="EMBL" id="JBHSHL010000056">
    <property type="protein sequence ID" value="MFC4805662.1"/>
    <property type="molecule type" value="Genomic_DNA"/>
</dbReference>
<reference evidence="4" key="1">
    <citation type="journal article" date="2019" name="Int. J. Syst. Evol. Microbiol.">
        <title>The Global Catalogue of Microorganisms (GCM) 10K type strain sequencing project: providing services to taxonomists for standard genome sequencing and annotation.</title>
        <authorList>
            <consortium name="The Broad Institute Genomics Platform"/>
            <consortium name="The Broad Institute Genome Sequencing Center for Infectious Disease"/>
            <person name="Wu L."/>
            <person name="Ma J."/>
        </authorList>
    </citation>
    <scope>NUCLEOTIDE SEQUENCE [LARGE SCALE GENOMIC DNA]</scope>
    <source>
        <strain evidence="4">CCUG 46385</strain>
    </source>
</reference>
<organism evidence="3 4">
    <name type="scientific">Filifactor villosus</name>
    <dbReference type="NCBI Taxonomy" id="29374"/>
    <lineage>
        <taxon>Bacteria</taxon>
        <taxon>Bacillati</taxon>
        <taxon>Bacillota</taxon>
        <taxon>Clostridia</taxon>
        <taxon>Peptostreptococcales</taxon>
        <taxon>Filifactoraceae</taxon>
        <taxon>Filifactor</taxon>
    </lineage>
</organism>